<proteinExistence type="predicted"/>
<dbReference type="InterPro" id="IPR017476">
    <property type="entry name" value="UDP-Glc/GDP-Man"/>
</dbReference>
<dbReference type="AlphaFoldDB" id="A0A382UUY2"/>
<name>A0A382UUY2_9ZZZZ</name>
<dbReference type="SMART" id="SM00984">
    <property type="entry name" value="UDPG_MGDP_dh_C"/>
    <property type="match status" value="1"/>
</dbReference>
<dbReference type="SUPFAM" id="SSF52413">
    <property type="entry name" value="UDP-glucose/GDP-mannose dehydrogenase C-terminal domain"/>
    <property type="match status" value="1"/>
</dbReference>
<dbReference type="PIRSF" id="PIRSF500136">
    <property type="entry name" value="UDP_ManNAc_DH"/>
    <property type="match status" value="1"/>
</dbReference>
<protein>
    <recommendedName>
        <fullName evidence="1">UDP-glucose/GDP-mannose dehydrogenase C-terminal domain-containing protein</fullName>
    </recommendedName>
</protein>
<organism evidence="2">
    <name type="scientific">marine metagenome</name>
    <dbReference type="NCBI Taxonomy" id="408172"/>
    <lineage>
        <taxon>unclassified sequences</taxon>
        <taxon>metagenomes</taxon>
        <taxon>ecological metagenomes</taxon>
    </lineage>
</organism>
<dbReference type="EMBL" id="UINC01147009">
    <property type="protein sequence ID" value="SVD38072.1"/>
    <property type="molecule type" value="Genomic_DNA"/>
</dbReference>
<dbReference type="InterPro" id="IPR014026">
    <property type="entry name" value="UDP-Glc/GDP-Man_DH_dimer"/>
</dbReference>
<dbReference type="InterPro" id="IPR014027">
    <property type="entry name" value="UDP-Glc/GDP-Man_DH_C"/>
</dbReference>
<dbReference type="Pfam" id="PF03720">
    <property type="entry name" value="UDPG_MGDP_dh_C"/>
    <property type="match status" value="1"/>
</dbReference>
<dbReference type="PANTHER" id="PTHR43491:SF1">
    <property type="entry name" value="UDP-N-ACETYL-D-MANNOSAMINE DEHYDROGENASE"/>
    <property type="match status" value="1"/>
</dbReference>
<dbReference type="Gene3D" id="3.40.50.720">
    <property type="entry name" value="NAD(P)-binding Rossmann-like Domain"/>
    <property type="match status" value="1"/>
</dbReference>
<dbReference type="InterPro" id="IPR008927">
    <property type="entry name" value="6-PGluconate_DH-like_C_sf"/>
</dbReference>
<dbReference type="InterPro" id="IPR028359">
    <property type="entry name" value="UDP_ManNAc/GlcNAc_DH"/>
</dbReference>
<feature type="domain" description="UDP-glucose/GDP-mannose dehydrogenase C-terminal" evidence="1">
    <location>
        <begin position="105"/>
        <end position="203"/>
    </location>
</feature>
<dbReference type="Pfam" id="PF00984">
    <property type="entry name" value="UDPG_MGDP_dh"/>
    <property type="match status" value="1"/>
</dbReference>
<gene>
    <name evidence="2" type="ORF">METZ01_LOCUS390926</name>
</gene>
<dbReference type="GO" id="GO:0016628">
    <property type="term" value="F:oxidoreductase activity, acting on the CH-CH group of donors, NAD or NADP as acceptor"/>
    <property type="evidence" value="ECO:0007669"/>
    <property type="project" value="InterPro"/>
</dbReference>
<dbReference type="GO" id="GO:0016616">
    <property type="term" value="F:oxidoreductase activity, acting on the CH-OH group of donors, NAD or NADP as acceptor"/>
    <property type="evidence" value="ECO:0007669"/>
    <property type="project" value="InterPro"/>
</dbReference>
<dbReference type="GO" id="GO:0000271">
    <property type="term" value="P:polysaccharide biosynthetic process"/>
    <property type="evidence" value="ECO:0007669"/>
    <property type="project" value="InterPro"/>
</dbReference>
<dbReference type="GO" id="GO:0051287">
    <property type="term" value="F:NAD binding"/>
    <property type="evidence" value="ECO:0007669"/>
    <property type="project" value="InterPro"/>
</dbReference>
<feature type="non-terminal residue" evidence="2">
    <location>
        <position position="1"/>
    </location>
</feature>
<evidence type="ECO:0000259" key="1">
    <source>
        <dbReference type="SMART" id="SM00984"/>
    </source>
</evidence>
<dbReference type="PANTHER" id="PTHR43491">
    <property type="entry name" value="UDP-N-ACETYL-D-MANNOSAMINE DEHYDROGENASE"/>
    <property type="match status" value="1"/>
</dbReference>
<accession>A0A382UUY2</accession>
<dbReference type="InterPro" id="IPR036220">
    <property type="entry name" value="UDP-Glc/GDP-Man_DH_C_sf"/>
</dbReference>
<sequence length="204" mass="22701">NSFRDVNIAFANELSLICDKLNLNVWELIKFANHHPRVNILQPGPGVGGHCIAVDPWFIVDSAPDEAKLIKLARLVNDEKPYFVIKKVNQAVSNISKDVSELSIACLGLSFKPDIDDLRESPALEIAKQVSKMGFKKQYIVEPNINDLPDEFNSQFTELVELEKALVSSDILLLLVDHLPFKEINLSLLSGKQVIDTRGTLVGI</sequence>
<dbReference type="SUPFAM" id="SSF48179">
    <property type="entry name" value="6-phosphogluconate dehydrogenase C-terminal domain-like"/>
    <property type="match status" value="1"/>
</dbReference>
<reference evidence="2" key="1">
    <citation type="submission" date="2018-05" db="EMBL/GenBank/DDBJ databases">
        <authorList>
            <person name="Lanie J.A."/>
            <person name="Ng W.-L."/>
            <person name="Kazmierczak K.M."/>
            <person name="Andrzejewski T.M."/>
            <person name="Davidsen T.M."/>
            <person name="Wayne K.J."/>
            <person name="Tettelin H."/>
            <person name="Glass J.I."/>
            <person name="Rusch D."/>
            <person name="Podicherti R."/>
            <person name="Tsui H.-C.T."/>
            <person name="Winkler M.E."/>
        </authorList>
    </citation>
    <scope>NUCLEOTIDE SEQUENCE</scope>
</reference>
<dbReference type="PIRSF" id="PIRSF000124">
    <property type="entry name" value="UDPglc_GDPman_dh"/>
    <property type="match status" value="1"/>
</dbReference>
<evidence type="ECO:0000313" key="2">
    <source>
        <dbReference type="EMBL" id="SVD38072.1"/>
    </source>
</evidence>